<feature type="domain" description="Tyrosine specific protein phosphatases" evidence="2">
    <location>
        <begin position="362"/>
        <end position="445"/>
    </location>
</feature>
<dbReference type="InterPro" id="IPR027417">
    <property type="entry name" value="P-loop_NTPase"/>
</dbReference>
<name>A0A3N4KMJ2_9PEZI</name>
<dbReference type="AlphaFoldDB" id="A0A3N4KMJ2"/>
<dbReference type="InterPro" id="IPR052732">
    <property type="entry name" value="Cell-binding_unc_protein"/>
</dbReference>
<gene>
    <name evidence="3" type="ORF">P167DRAFT_574994</name>
</gene>
<dbReference type="Gene3D" id="3.30.470.30">
    <property type="entry name" value="DNA ligase/mRNA capping enzyme"/>
    <property type="match status" value="1"/>
</dbReference>
<dbReference type="SUPFAM" id="SSF52799">
    <property type="entry name" value="(Phosphotyrosine protein) phosphatases II"/>
    <property type="match status" value="1"/>
</dbReference>
<keyword evidence="4" id="KW-1185">Reference proteome</keyword>
<evidence type="ECO:0000313" key="3">
    <source>
        <dbReference type="EMBL" id="RPB11803.1"/>
    </source>
</evidence>
<dbReference type="Proteomes" id="UP000277580">
    <property type="component" value="Unassembled WGS sequence"/>
</dbReference>
<accession>A0A3N4KMJ2</accession>
<keyword evidence="1" id="KW-0378">Hydrolase</keyword>
<dbReference type="SUPFAM" id="SSF56091">
    <property type="entry name" value="DNA ligase/mRNA capping enzyme, catalytic domain"/>
    <property type="match status" value="1"/>
</dbReference>
<dbReference type="InterPro" id="IPR029021">
    <property type="entry name" value="Prot-tyrosine_phosphatase-like"/>
</dbReference>
<dbReference type="PANTHER" id="PTHR43883:SF1">
    <property type="entry name" value="GLUCONOKINASE"/>
    <property type="match status" value="1"/>
</dbReference>
<dbReference type="InterPro" id="IPR021122">
    <property type="entry name" value="RNA_ligase_dom_REL/Rnl2"/>
</dbReference>
<dbReference type="PANTHER" id="PTHR43883">
    <property type="entry name" value="SLR0207 PROTEIN"/>
    <property type="match status" value="1"/>
</dbReference>
<dbReference type="Pfam" id="PF22784">
    <property type="entry name" value="PTP-SAK"/>
    <property type="match status" value="1"/>
</dbReference>
<proteinExistence type="predicted"/>
<dbReference type="InParanoid" id="A0A3N4KMJ2"/>
<dbReference type="OrthoDB" id="432447at2759"/>
<dbReference type="Gene3D" id="3.40.50.300">
    <property type="entry name" value="P-loop containing nucleotide triphosphate hydrolases"/>
    <property type="match status" value="1"/>
</dbReference>
<reference evidence="3 4" key="1">
    <citation type="journal article" date="2018" name="Nat. Ecol. Evol.">
        <title>Pezizomycetes genomes reveal the molecular basis of ectomycorrhizal truffle lifestyle.</title>
        <authorList>
            <person name="Murat C."/>
            <person name="Payen T."/>
            <person name="Noel B."/>
            <person name="Kuo A."/>
            <person name="Morin E."/>
            <person name="Chen J."/>
            <person name="Kohler A."/>
            <person name="Krizsan K."/>
            <person name="Balestrini R."/>
            <person name="Da Silva C."/>
            <person name="Montanini B."/>
            <person name="Hainaut M."/>
            <person name="Levati E."/>
            <person name="Barry K.W."/>
            <person name="Belfiori B."/>
            <person name="Cichocki N."/>
            <person name="Clum A."/>
            <person name="Dockter R.B."/>
            <person name="Fauchery L."/>
            <person name="Guy J."/>
            <person name="Iotti M."/>
            <person name="Le Tacon F."/>
            <person name="Lindquist E.A."/>
            <person name="Lipzen A."/>
            <person name="Malagnac F."/>
            <person name="Mello A."/>
            <person name="Molinier V."/>
            <person name="Miyauchi S."/>
            <person name="Poulain J."/>
            <person name="Riccioni C."/>
            <person name="Rubini A."/>
            <person name="Sitrit Y."/>
            <person name="Splivallo R."/>
            <person name="Traeger S."/>
            <person name="Wang M."/>
            <person name="Zifcakova L."/>
            <person name="Wipf D."/>
            <person name="Zambonelli A."/>
            <person name="Paolocci F."/>
            <person name="Nowrousian M."/>
            <person name="Ottonello S."/>
            <person name="Baldrian P."/>
            <person name="Spatafora J.W."/>
            <person name="Henrissat B."/>
            <person name="Nagy L.G."/>
            <person name="Aury J.M."/>
            <person name="Wincker P."/>
            <person name="Grigoriev I.V."/>
            <person name="Bonfante P."/>
            <person name="Martin F.M."/>
        </authorList>
    </citation>
    <scope>NUCLEOTIDE SEQUENCE [LARGE SCALE GENOMIC DNA]</scope>
    <source>
        <strain evidence="3 4">CCBAS932</strain>
    </source>
</reference>
<dbReference type="Gene3D" id="3.90.190.10">
    <property type="entry name" value="Protein tyrosine phosphatase superfamily"/>
    <property type="match status" value="1"/>
</dbReference>
<evidence type="ECO:0000256" key="1">
    <source>
        <dbReference type="ARBA" id="ARBA00022801"/>
    </source>
</evidence>
<evidence type="ECO:0000259" key="2">
    <source>
        <dbReference type="PROSITE" id="PS50056"/>
    </source>
</evidence>
<dbReference type="Pfam" id="PF13671">
    <property type="entry name" value="AAA_33"/>
    <property type="match status" value="1"/>
</dbReference>
<dbReference type="EMBL" id="ML119133">
    <property type="protein sequence ID" value="RPB11803.1"/>
    <property type="molecule type" value="Genomic_DNA"/>
</dbReference>
<dbReference type="InterPro" id="IPR057023">
    <property type="entry name" value="PTP-SAK"/>
</dbReference>
<dbReference type="STRING" id="1392247.A0A3N4KMJ2"/>
<protein>
    <recommendedName>
        <fullName evidence="2">Tyrosine specific protein phosphatases domain-containing protein</fullName>
    </recommendedName>
</protein>
<dbReference type="Pfam" id="PF09414">
    <property type="entry name" value="RNA_ligase"/>
    <property type="match status" value="1"/>
</dbReference>
<sequence length="890" mass="98230">MAAPPESPFFKPLTGVSTPTVVNGTLTLALTLPFLSDVEQQQYHYIVLLTESEYPLYTTTTATQRKTTALPDTARIYLLEPTPDNEQTGAWSLPVLWPAGNAWRARHGFEPVDFRIPILHKGSEPILHSTQDRNRVVVNGLSLPPTADIDLLDALFLRARTPTTQLHWAVHLTRTHPTSERGWARLAATAFATDQWKLALLSYQRAHALSTAPKRQAHYETHIAACSAHTEYGPLFTDDEAAHITAALPAALVQTLSAPLPPVRGAPTARALPLLESRTRYSTLHPRHQLPRFFSWLVPHHLCAMSTPRNESDVQVLHDKLGVTHIVTLTAETPLPALWFPPAGGVRNTFVPVENYYAPTVAQMDRVLRVIVEEAYYDADVRGATLVHCGGGKGRAGTVLACYVALFGFTVGGEEGAPPVMAAGAAVEAVRGMRVGSIETEQQERFVASYVSLAWKRHGRGEPLTGNGGEVDELAGVEMEVVGSGEAPDFVVLVGLQGGGKSGFARMCRLRNANVEVLSPDEIVAEERVGTASAKRACEAAVGQWRGGGSGSRSGGRKVLVLDRCNPTPDERREWVKMFNYSANITAVWFDYDVEICQSRAENRGLHPTMPPHRVKSAISSTAKLLQPPTLDEGFTGVVRIRCIANAVELANRWFGEVPMRKFVRTRHLLDLGSATRDDLVLDSSDLEGRFQKMVIVEEKVDGANIGFSLDAAGKILVQNRSHYISSSDQAQFSKIDWWLEKYGPKLYRVLARDEVLKERYVLFGEWMAATHSIAYTKLPGFFLAFDLLDRLTGSFVGRDTLVGLLKNSGISIVPEIYRGILEGREMLLGFLERESLFAPGTKVEGVVVRWQNGERGKVVRENFVAGSEHWSKNEYRKNRLAVEEEEEAE</sequence>
<dbReference type="PROSITE" id="PS50056">
    <property type="entry name" value="TYR_PHOSPHATASE_2"/>
    <property type="match status" value="1"/>
</dbReference>
<evidence type="ECO:0000313" key="4">
    <source>
        <dbReference type="Proteomes" id="UP000277580"/>
    </source>
</evidence>
<organism evidence="3 4">
    <name type="scientific">Morchella conica CCBAS932</name>
    <dbReference type="NCBI Taxonomy" id="1392247"/>
    <lineage>
        <taxon>Eukaryota</taxon>
        <taxon>Fungi</taxon>
        <taxon>Dikarya</taxon>
        <taxon>Ascomycota</taxon>
        <taxon>Pezizomycotina</taxon>
        <taxon>Pezizomycetes</taxon>
        <taxon>Pezizales</taxon>
        <taxon>Morchellaceae</taxon>
        <taxon>Morchella</taxon>
    </lineage>
</organism>
<dbReference type="InterPro" id="IPR000387">
    <property type="entry name" value="Tyr_Pase_dom"/>
</dbReference>
<dbReference type="SUPFAM" id="SSF52540">
    <property type="entry name" value="P-loop containing nucleoside triphosphate hydrolases"/>
    <property type="match status" value="1"/>
</dbReference>
<dbReference type="GO" id="GO:0016791">
    <property type="term" value="F:phosphatase activity"/>
    <property type="evidence" value="ECO:0007669"/>
    <property type="project" value="UniProtKB-ARBA"/>
</dbReference>